<dbReference type="Gene3D" id="3.30.497.10">
    <property type="entry name" value="Antithrombin, subunit I, domain 2"/>
    <property type="match status" value="1"/>
</dbReference>
<evidence type="ECO:0000313" key="6">
    <source>
        <dbReference type="EMBL" id="CAD7396036.1"/>
    </source>
</evidence>
<dbReference type="InterPro" id="IPR042185">
    <property type="entry name" value="Serpin_sf_2"/>
</dbReference>
<dbReference type="GO" id="GO:0004867">
    <property type="term" value="F:serine-type endopeptidase inhibitor activity"/>
    <property type="evidence" value="ECO:0007669"/>
    <property type="project" value="UniProtKB-KW"/>
</dbReference>
<dbReference type="CDD" id="cd19601">
    <property type="entry name" value="serpin42Da-like"/>
    <property type="match status" value="1"/>
</dbReference>
<protein>
    <recommendedName>
        <fullName evidence="5">Serpin domain-containing protein</fullName>
    </recommendedName>
</protein>
<accession>A0A7R9GTX9</accession>
<dbReference type="InterPro" id="IPR042178">
    <property type="entry name" value="Serpin_sf_1"/>
</dbReference>
<keyword evidence="2" id="KW-0646">Protease inhibitor</keyword>
<dbReference type="PANTHER" id="PTHR11461:SF211">
    <property type="entry name" value="GH10112P-RELATED"/>
    <property type="match status" value="1"/>
</dbReference>
<evidence type="ECO:0000259" key="5">
    <source>
        <dbReference type="SMART" id="SM00093"/>
    </source>
</evidence>
<dbReference type="Pfam" id="PF00079">
    <property type="entry name" value="Serpin"/>
    <property type="match status" value="1"/>
</dbReference>
<evidence type="ECO:0000256" key="2">
    <source>
        <dbReference type="ARBA" id="ARBA00022690"/>
    </source>
</evidence>
<name>A0A7R9GTX9_TIMCR</name>
<dbReference type="PANTHER" id="PTHR11461">
    <property type="entry name" value="SERINE PROTEASE INHIBITOR, SERPIN"/>
    <property type="match status" value="1"/>
</dbReference>
<dbReference type="Gene3D" id="2.30.39.10">
    <property type="entry name" value="Alpha-1-antitrypsin, domain 1"/>
    <property type="match status" value="1"/>
</dbReference>
<gene>
    <name evidence="6" type="ORF">TCEB3V08_LOCUS3425</name>
</gene>
<dbReference type="EMBL" id="OC317307">
    <property type="protein sequence ID" value="CAD7396036.1"/>
    <property type="molecule type" value="Genomic_DNA"/>
</dbReference>
<keyword evidence="3" id="KW-0722">Serine protease inhibitor</keyword>
<evidence type="ECO:0000256" key="1">
    <source>
        <dbReference type="ARBA" id="ARBA00009500"/>
    </source>
</evidence>
<evidence type="ECO:0000256" key="4">
    <source>
        <dbReference type="RuleBase" id="RU000411"/>
    </source>
</evidence>
<feature type="domain" description="Serpin" evidence="5">
    <location>
        <begin position="3"/>
        <end position="354"/>
    </location>
</feature>
<evidence type="ECO:0000256" key="3">
    <source>
        <dbReference type="ARBA" id="ARBA00022900"/>
    </source>
</evidence>
<reference evidence="6" key="1">
    <citation type="submission" date="2020-11" db="EMBL/GenBank/DDBJ databases">
        <authorList>
            <person name="Tran Van P."/>
        </authorList>
    </citation>
    <scope>NUCLEOTIDE SEQUENCE</scope>
</reference>
<dbReference type="InterPro" id="IPR000215">
    <property type="entry name" value="Serpin_fam"/>
</dbReference>
<dbReference type="SMART" id="SM00093">
    <property type="entry name" value="SERPIN"/>
    <property type="match status" value="1"/>
</dbReference>
<dbReference type="PROSITE" id="PS00284">
    <property type="entry name" value="SERPIN"/>
    <property type="match status" value="1"/>
</dbReference>
<dbReference type="GO" id="GO:0005615">
    <property type="term" value="C:extracellular space"/>
    <property type="evidence" value="ECO:0007669"/>
    <property type="project" value="InterPro"/>
</dbReference>
<dbReference type="AlphaFoldDB" id="A0A7R9GTX9"/>
<proteinExistence type="inferred from homology"/>
<dbReference type="InterPro" id="IPR023796">
    <property type="entry name" value="Serpin_dom"/>
</dbReference>
<dbReference type="InterPro" id="IPR023795">
    <property type="entry name" value="Serpin_CS"/>
</dbReference>
<organism evidence="6">
    <name type="scientific">Timema cristinae</name>
    <name type="common">Walking stick</name>
    <dbReference type="NCBI Taxonomy" id="61476"/>
    <lineage>
        <taxon>Eukaryota</taxon>
        <taxon>Metazoa</taxon>
        <taxon>Ecdysozoa</taxon>
        <taxon>Arthropoda</taxon>
        <taxon>Hexapoda</taxon>
        <taxon>Insecta</taxon>
        <taxon>Pterygota</taxon>
        <taxon>Neoptera</taxon>
        <taxon>Polyneoptera</taxon>
        <taxon>Phasmatodea</taxon>
        <taxon>Timematodea</taxon>
        <taxon>Timematoidea</taxon>
        <taxon>Timematidae</taxon>
        <taxon>Timema</taxon>
    </lineage>
</organism>
<comment type="similarity">
    <text evidence="1 4">Belongs to the serpin family.</text>
</comment>
<dbReference type="InterPro" id="IPR036186">
    <property type="entry name" value="Serpin_sf"/>
</dbReference>
<sequence>MVLQVFREDASSNTITSPLSLEVVLGMIVQGAKGTTKTQLQQSLYLPKDDDVAKTGFRELLAPLKSNENITLDLANAAFLALDFQLESIFQKVASDDFKASTTNVDFAGDTSGSVDAVNKWVEDHTHGKITNLVPASLNPSTKLVLVNAVYFKGLWDVKFNSSLTKKAPFYVDGKTTLETDLMNVYSKFGYAESDELGAKLLELKYKGGDARLVIILPDDKDGLDDLESKLTNMNQVAITDERFVNVTIPKFKIEQTIKYTEILKKLGITQVFSSLADLSGMSVTDNLYLDEVIQKSYIEVNEEGSEAASSTETDVPSSVFEHPVDFVADHPFLFVLQDVKTNAVIFFGQYLTPD</sequence>
<dbReference type="SUPFAM" id="SSF56574">
    <property type="entry name" value="Serpins"/>
    <property type="match status" value="1"/>
</dbReference>